<organism evidence="3 4">
    <name type="scientific">Staphylococcus saprophyticus subsp. saprophyticus (strain ATCC 15305 / DSM 20229 / NCIMB 8711 / NCTC 7292 / S-41)</name>
    <dbReference type="NCBI Taxonomy" id="342451"/>
    <lineage>
        <taxon>Bacteria</taxon>
        <taxon>Bacillati</taxon>
        <taxon>Bacillota</taxon>
        <taxon>Bacilli</taxon>
        <taxon>Bacillales</taxon>
        <taxon>Staphylococcaceae</taxon>
        <taxon>Staphylococcus</taxon>
    </lineage>
</organism>
<dbReference type="AlphaFoldDB" id="Q49ZY4"/>
<dbReference type="eggNOG" id="COG2353">
    <property type="taxonomic scope" value="Bacteria"/>
</dbReference>
<feature type="domain" description="Lipid/polyisoprenoid-binding YceI-like" evidence="2">
    <location>
        <begin position="5"/>
        <end position="170"/>
    </location>
</feature>
<gene>
    <name evidence="3" type="ordered locus">SSP0491</name>
</gene>
<dbReference type="Pfam" id="PF04264">
    <property type="entry name" value="YceI"/>
    <property type="match status" value="1"/>
</dbReference>
<evidence type="ECO:0000313" key="3">
    <source>
        <dbReference type="EMBL" id="BAE17636.1"/>
    </source>
</evidence>
<protein>
    <recommendedName>
        <fullName evidence="2">Lipid/polyisoprenoid-binding YceI-like domain-containing protein</fullName>
    </recommendedName>
</protein>
<sequence>MIMTKFNFDAAHSVVEFSVKHLMISNIKGRFTEFDANIDGDINDLSTIKGDFTINASSIDTRVDDRDAHLRSGDFLDVENNPEIKFEITKADEKSITGNVTIKGETNEETFDLSYEGQSKNPMNGATTVGFIVNGSINREKYGITFNQALETGGVMIGKDVKFQVSLEFALED</sequence>
<reference evidence="3 4" key="1">
    <citation type="journal article" date="2005" name="Proc. Natl. Acad. Sci. U.S.A.">
        <title>Whole genome sequence of Staphylococcus saprophyticus reveals the pathogenesis of uncomplicated urinary tract infection.</title>
        <authorList>
            <person name="Kuroda M."/>
            <person name="Yamashita A."/>
            <person name="Hirakawa H."/>
            <person name="Kumano M."/>
            <person name="Morikawa K."/>
            <person name="Higashide M."/>
            <person name="Maruyama A."/>
            <person name="Inose Y."/>
            <person name="Matoba K."/>
            <person name="Toh H."/>
            <person name="Kuhara S."/>
            <person name="Hattori M."/>
            <person name="Ohta T."/>
        </authorList>
    </citation>
    <scope>NUCLEOTIDE SEQUENCE [LARGE SCALE GENOMIC DNA]</scope>
    <source>
        <strain evidence="4">ATCC 15305 / DSM 20229 / NCIMB 8711 / NCTC 7292 / S-41</strain>
    </source>
</reference>
<keyword evidence="4" id="KW-1185">Reference proteome</keyword>
<dbReference type="Proteomes" id="UP000006371">
    <property type="component" value="Chromosome"/>
</dbReference>
<comment type="similarity">
    <text evidence="1">Belongs to the UPF0312 family.</text>
</comment>
<dbReference type="PANTHER" id="PTHR34406:SF1">
    <property type="entry name" value="PROTEIN YCEI"/>
    <property type="match status" value="1"/>
</dbReference>
<accession>Q49ZY4</accession>
<evidence type="ECO:0000256" key="1">
    <source>
        <dbReference type="ARBA" id="ARBA00008812"/>
    </source>
</evidence>
<dbReference type="HOGENOM" id="CLU_071003_3_0_9"/>
<dbReference type="PANTHER" id="PTHR34406">
    <property type="entry name" value="PROTEIN YCEI"/>
    <property type="match status" value="1"/>
</dbReference>
<dbReference type="SMART" id="SM00867">
    <property type="entry name" value="YceI"/>
    <property type="match status" value="1"/>
</dbReference>
<name>Q49ZY4_STAS1</name>
<dbReference type="KEGG" id="ssp:SSP0491"/>
<dbReference type="Gene3D" id="2.40.128.110">
    <property type="entry name" value="Lipid/polyisoprenoid-binding, YceI-like"/>
    <property type="match status" value="1"/>
</dbReference>
<dbReference type="InterPro" id="IPR007372">
    <property type="entry name" value="Lipid/polyisoprenoid-bd_YceI"/>
</dbReference>
<proteinExistence type="inferred from homology"/>
<evidence type="ECO:0000313" key="4">
    <source>
        <dbReference type="Proteomes" id="UP000006371"/>
    </source>
</evidence>
<dbReference type="EMBL" id="AP008934">
    <property type="protein sequence ID" value="BAE17636.1"/>
    <property type="molecule type" value="Genomic_DNA"/>
</dbReference>
<evidence type="ECO:0000259" key="2">
    <source>
        <dbReference type="SMART" id="SM00867"/>
    </source>
</evidence>
<dbReference type="SUPFAM" id="SSF101874">
    <property type="entry name" value="YceI-like"/>
    <property type="match status" value="1"/>
</dbReference>
<dbReference type="InterPro" id="IPR036761">
    <property type="entry name" value="TTHA0802/YceI-like_sf"/>
</dbReference>